<keyword evidence="3" id="KW-1185">Reference proteome</keyword>
<accession>A0AA42DL00</accession>
<evidence type="ECO:0000256" key="1">
    <source>
        <dbReference type="SAM" id="Phobius"/>
    </source>
</evidence>
<organism evidence="2 3">
    <name type="scientific">Holtiella tumoricola</name>
    <dbReference type="NCBI Taxonomy" id="3018743"/>
    <lineage>
        <taxon>Bacteria</taxon>
        <taxon>Bacillati</taxon>
        <taxon>Bacillota</taxon>
        <taxon>Clostridia</taxon>
        <taxon>Lachnospirales</taxon>
        <taxon>Cellulosilyticaceae</taxon>
        <taxon>Holtiella</taxon>
    </lineage>
</organism>
<dbReference type="EMBL" id="JAQIFT010000016">
    <property type="protein sequence ID" value="MDA3730839.1"/>
    <property type="molecule type" value="Genomic_DNA"/>
</dbReference>
<proteinExistence type="predicted"/>
<evidence type="ECO:0000313" key="2">
    <source>
        <dbReference type="EMBL" id="MDA3730839.1"/>
    </source>
</evidence>
<sequence>MYRIPNIEQMERCEQETNHFAKGINFYKLFWIFFIGCFLGVVIEIIWCICTRFHYESRVGLIYGPFNLVYGCGALALTIGLYWMRNKSNVRIFLESMIIGSLIEYLCSFIQEVMFGTISWDYSHLPLNLHGRINLVYSIFWGVLGLIWIQKIYPLCITWIIKIPNRFGKVLTWILFVFMIFNTMMSGLAVERWTQRREGNIRLEQYWSYFDNHYPDNKMKTIYPNMNFNP</sequence>
<keyword evidence="1" id="KW-0472">Membrane</keyword>
<reference evidence="2" key="1">
    <citation type="journal article" date="2023" name="Int. J. Syst. Evol. Microbiol.">
        <title>&lt;i&gt;Holtiella tumoricola&lt;/i&gt; gen. nov. sp. nov., isolated from a human clinical sample.</title>
        <authorList>
            <person name="Allen-Vercoe E."/>
            <person name="Daigneault M.C."/>
            <person name="Vancuren S.J."/>
            <person name="Cochrane K."/>
            <person name="O'Neal L.L."/>
            <person name="Sankaranarayanan K."/>
            <person name="Lawson P.A."/>
        </authorList>
    </citation>
    <scope>NUCLEOTIDE SEQUENCE</scope>
    <source>
        <strain evidence="2">CC70A</strain>
    </source>
</reference>
<comment type="caution">
    <text evidence="2">The sequence shown here is derived from an EMBL/GenBank/DDBJ whole genome shotgun (WGS) entry which is preliminary data.</text>
</comment>
<keyword evidence="1" id="KW-1133">Transmembrane helix</keyword>
<evidence type="ECO:0000313" key="3">
    <source>
        <dbReference type="Proteomes" id="UP001169242"/>
    </source>
</evidence>
<dbReference type="Proteomes" id="UP001169242">
    <property type="component" value="Unassembled WGS sequence"/>
</dbReference>
<protein>
    <submittedName>
        <fullName evidence="2">ABC transporter permease</fullName>
    </submittedName>
</protein>
<dbReference type="RefSeq" id="WP_271011343.1">
    <property type="nucleotide sequence ID" value="NZ_JAQIFT010000016.1"/>
</dbReference>
<gene>
    <name evidence="2" type="ORF">PBV87_04915</name>
</gene>
<name>A0AA42DL00_9FIRM</name>
<keyword evidence="1" id="KW-0812">Transmembrane</keyword>
<dbReference type="AlphaFoldDB" id="A0AA42DL00"/>
<dbReference type="InterPro" id="IPR010540">
    <property type="entry name" value="CmpB_TMEM229"/>
</dbReference>
<feature type="transmembrane region" description="Helical" evidence="1">
    <location>
        <begin position="170"/>
        <end position="190"/>
    </location>
</feature>
<feature type="transmembrane region" description="Helical" evidence="1">
    <location>
        <begin position="29"/>
        <end position="55"/>
    </location>
</feature>
<feature type="transmembrane region" description="Helical" evidence="1">
    <location>
        <begin position="61"/>
        <end position="83"/>
    </location>
</feature>
<dbReference type="Pfam" id="PF06541">
    <property type="entry name" value="ABC_trans_CmpB"/>
    <property type="match status" value="1"/>
</dbReference>